<dbReference type="NCBIfam" id="TIGR01292">
    <property type="entry name" value="TRX_reduct"/>
    <property type="match status" value="1"/>
</dbReference>
<gene>
    <name evidence="7" type="primary">trxB</name>
    <name evidence="7" type="ORF">HON47_01465</name>
</gene>
<evidence type="ECO:0000256" key="3">
    <source>
        <dbReference type="ARBA" id="ARBA00023002"/>
    </source>
</evidence>
<dbReference type="Gene3D" id="3.50.50.60">
    <property type="entry name" value="FAD/NAD(P)-binding domain"/>
    <property type="match status" value="2"/>
</dbReference>
<dbReference type="SUPFAM" id="SSF51905">
    <property type="entry name" value="FAD/NAD(P)-binding domain"/>
    <property type="match status" value="1"/>
</dbReference>
<evidence type="ECO:0000313" key="7">
    <source>
        <dbReference type="EMBL" id="MBT4870220.1"/>
    </source>
</evidence>
<evidence type="ECO:0000256" key="1">
    <source>
        <dbReference type="ARBA" id="ARBA00022630"/>
    </source>
</evidence>
<dbReference type="AlphaFoldDB" id="A0A8T5GEH5"/>
<keyword evidence="2" id="KW-0274">FAD</keyword>
<dbReference type="InterPro" id="IPR005982">
    <property type="entry name" value="Thioredox_Rdtase"/>
</dbReference>
<reference evidence="7" key="1">
    <citation type="journal article" date="2021" name="ISME J.">
        <title>Mercury methylation by metabolically versatile and cosmopolitan marine bacteria.</title>
        <authorList>
            <person name="Lin H."/>
            <person name="Ascher D.B."/>
            <person name="Myung Y."/>
            <person name="Lamborg C.H."/>
            <person name="Hallam S.J."/>
            <person name="Gionfriddo C.M."/>
            <person name="Holt K.E."/>
            <person name="Moreau J.W."/>
        </authorList>
    </citation>
    <scope>NUCLEOTIDE SEQUENCE</scope>
    <source>
        <strain evidence="7">SI075_bin30</strain>
    </source>
</reference>
<dbReference type="GO" id="GO:0005737">
    <property type="term" value="C:cytoplasm"/>
    <property type="evidence" value="ECO:0007669"/>
    <property type="project" value="InterPro"/>
</dbReference>
<accession>A0A8T5GEH5</accession>
<proteinExistence type="predicted"/>
<dbReference type="EMBL" id="JABJNZ010000021">
    <property type="protein sequence ID" value="MBT4870220.1"/>
    <property type="molecule type" value="Genomic_DNA"/>
</dbReference>
<evidence type="ECO:0000256" key="4">
    <source>
        <dbReference type="ARBA" id="ARBA00023157"/>
    </source>
</evidence>
<dbReference type="PROSITE" id="PS00573">
    <property type="entry name" value="PYRIDINE_REDOX_2"/>
    <property type="match status" value="1"/>
</dbReference>
<name>A0A8T5GEH5_9ARCH</name>
<dbReference type="InterPro" id="IPR023753">
    <property type="entry name" value="FAD/NAD-binding_dom"/>
</dbReference>
<sequence length="301" mass="32346">MDYDVIVIGGGPAGITSAIYTARAGLKTLLAEKGLVGGQIALTENIENYPGFESIDGAELANKMLAQAKTQGVEHKLLDVKNITGDKEKVVETDEGNITTKAVIIAVGSNPRKLGVTGEADYEGKGVHYCALCDGVMYKDKVVAVIGGGDAAIKEALYLSNLAKKVIVIHRRNELRAEKDHQEDAFSKKNIEFIWDSVVTEFIGEQFLSKLKIKNVKTEKENEIEVNGSFTYVGHIPATSWINVDKNERGYIKVNHELETSVPGIFAAGDCNEGDLAQIATAVGDGAIAGTSATKYIESLK</sequence>
<evidence type="ECO:0000259" key="6">
    <source>
        <dbReference type="Pfam" id="PF07992"/>
    </source>
</evidence>
<dbReference type="Pfam" id="PF07992">
    <property type="entry name" value="Pyr_redox_2"/>
    <property type="match status" value="1"/>
</dbReference>
<dbReference type="GO" id="GO:0004791">
    <property type="term" value="F:thioredoxin-disulfide reductase (NADPH) activity"/>
    <property type="evidence" value="ECO:0007669"/>
    <property type="project" value="UniProtKB-EC"/>
</dbReference>
<dbReference type="InterPro" id="IPR036188">
    <property type="entry name" value="FAD/NAD-bd_sf"/>
</dbReference>
<dbReference type="InterPro" id="IPR050097">
    <property type="entry name" value="Ferredoxin-NADP_redctase_2"/>
</dbReference>
<dbReference type="GO" id="GO:0019430">
    <property type="term" value="P:removal of superoxide radicals"/>
    <property type="evidence" value="ECO:0007669"/>
    <property type="project" value="InterPro"/>
</dbReference>
<dbReference type="InterPro" id="IPR008255">
    <property type="entry name" value="Pyr_nucl-diS_OxRdtase_2_AS"/>
</dbReference>
<organism evidence="7 8">
    <name type="scientific">Candidatus Iainarchaeum sp</name>
    <dbReference type="NCBI Taxonomy" id="3101447"/>
    <lineage>
        <taxon>Archaea</taxon>
        <taxon>Candidatus Iainarchaeota</taxon>
        <taxon>Candidatus Iainarchaeia</taxon>
        <taxon>Candidatus Iainarchaeales</taxon>
        <taxon>Candidatus Iainarchaeaceae</taxon>
        <taxon>Candidatus Iainarchaeum</taxon>
    </lineage>
</organism>
<keyword evidence="1" id="KW-0285">Flavoprotein</keyword>
<keyword evidence="4" id="KW-1015">Disulfide bond</keyword>
<keyword evidence="5" id="KW-0676">Redox-active center</keyword>
<comment type="caution">
    <text evidence="7">The sequence shown here is derived from an EMBL/GenBank/DDBJ whole genome shotgun (WGS) entry which is preliminary data.</text>
</comment>
<dbReference type="PRINTS" id="PR00368">
    <property type="entry name" value="FADPNR"/>
</dbReference>
<evidence type="ECO:0000313" key="8">
    <source>
        <dbReference type="Proteomes" id="UP000722459"/>
    </source>
</evidence>
<feature type="domain" description="FAD/NAD(P)-binding" evidence="6">
    <location>
        <begin position="3"/>
        <end position="286"/>
    </location>
</feature>
<evidence type="ECO:0000256" key="2">
    <source>
        <dbReference type="ARBA" id="ARBA00022827"/>
    </source>
</evidence>
<evidence type="ECO:0000256" key="5">
    <source>
        <dbReference type="ARBA" id="ARBA00023284"/>
    </source>
</evidence>
<dbReference type="PANTHER" id="PTHR48105">
    <property type="entry name" value="THIOREDOXIN REDUCTASE 1-RELATED-RELATED"/>
    <property type="match status" value="1"/>
</dbReference>
<protein>
    <submittedName>
        <fullName evidence="7">Thioredoxin-disulfide reductase</fullName>
        <ecNumber evidence="7">1.8.1.9</ecNumber>
    </submittedName>
</protein>
<dbReference type="PRINTS" id="PR00469">
    <property type="entry name" value="PNDRDTASEII"/>
</dbReference>
<dbReference type="EC" id="1.8.1.9" evidence="7"/>
<dbReference type="Proteomes" id="UP000722459">
    <property type="component" value="Unassembled WGS sequence"/>
</dbReference>
<keyword evidence="3 7" id="KW-0560">Oxidoreductase</keyword>